<feature type="domain" description="PWWP" evidence="2">
    <location>
        <begin position="25"/>
        <end position="66"/>
    </location>
</feature>
<dbReference type="AlphaFoldDB" id="A0AAN9K7K3"/>
<gene>
    <name evidence="3" type="ORF">RJT34_10021</name>
</gene>
<name>A0AAN9K7K3_CLITE</name>
<evidence type="ECO:0000313" key="4">
    <source>
        <dbReference type="Proteomes" id="UP001359559"/>
    </source>
</evidence>
<protein>
    <recommendedName>
        <fullName evidence="2">PWWP domain-containing protein</fullName>
    </recommendedName>
</protein>
<dbReference type="Proteomes" id="UP001359559">
    <property type="component" value="Unassembled WGS sequence"/>
</dbReference>
<dbReference type="EMBL" id="JAYKXN010000002">
    <property type="protein sequence ID" value="KAK7311714.1"/>
    <property type="molecule type" value="Genomic_DNA"/>
</dbReference>
<evidence type="ECO:0000313" key="3">
    <source>
        <dbReference type="EMBL" id="KAK7311714.1"/>
    </source>
</evidence>
<dbReference type="SUPFAM" id="SSF63748">
    <property type="entry name" value="Tudor/PWWP/MBT"/>
    <property type="match status" value="1"/>
</dbReference>
<evidence type="ECO:0000256" key="1">
    <source>
        <dbReference type="SAM" id="MobiDB-lite"/>
    </source>
</evidence>
<sequence>MKNSTSNIGKGKATGEGSASDSVALGDVIYIKLRGGSWWPAQVVDENSVSESTKPSRKSPGEVLVRVSYVDPNECCSEFETVLKRNNGSLRDILMQALHQGVGMCGEDLLKNLPSSKSSMLLLDLLAACLAFLPSLQAVEGTSSKNSAGKRKSNKEVDENGMLNDDALASQSHEATPVGKSQELSSRRLRVMESLGLIAPAGSPFQKDHNCTTSS</sequence>
<dbReference type="Pfam" id="PF00855">
    <property type="entry name" value="PWWP"/>
    <property type="match status" value="1"/>
</dbReference>
<keyword evidence="4" id="KW-1185">Reference proteome</keyword>
<reference evidence="3 4" key="1">
    <citation type="submission" date="2024-01" db="EMBL/GenBank/DDBJ databases">
        <title>The genomes of 5 underutilized Papilionoideae crops provide insights into root nodulation and disease resistance.</title>
        <authorList>
            <person name="Yuan L."/>
        </authorList>
    </citation>
    <scope>NUCLEOTIDE SEQUENCE [LARGE SCALE GENOMIC DNA]</scope>
    <source>
        <strain evidence="3">LY-2023</strain>
        <tissue evidence="3">Leaf</tissue>
    </source>
</reference>
<dbReference type="PROSITE" id="PS50812">
    <property type="entry name" value="PWWP"/>
    <property type="match status" value="1"/>
</dbReference>
<dbReference type="InterPro" id="IPR000313">
    <property type="entry name" value="PWWP_dom"/>
</dbReference>
<organism evidence="3 4">
    <name type="scientific">Clitoria ternatea</name>
    <name type="common">Butterfly pea</name>
    <dbReference type="NCBI Taxonomy" id="43366"/>
    <lineage>
        <taxon>Eukaryota</taxon>
        <taxon>Viridiplantae</taxon>
        <taxon>Streptophyta</taxon>
        <taxon>Embryophyta</taxon>
        <taxon>Tracheophyta</taxon>
        <taxon>Spermatophyta</taxon>
        <taxon>Magnoliopsida</taxon>
        <taxon>eudicotyledons</taxon>
        <taxon>Gunneridae</taxon>
        <taxon>Pentapetalae</taxon>
        <taxon>rosids</taxon>
        <taxon>fabids</taxon>
        <taxon>Fabales</taxon>
        <taxon>Fabaceae</taxon>
        <taxon>Papilionoideae</taxon>
        <taxon>50 kb inversion clade</taxon>
        <taxon>NPAAA clade</taxon>
        <taxon>indigoferoid/millettioid clade</taxon>
        <taxon>Phaseoleae</taxon>
        <taxon>Clitoria</taxon>
    </lineage>
</organism>
<dbReference type="Gene3D" id="2.30.30.140">
    <property type="match status" value="1"/>
</dbReference>
<evidence type="ECO:0000259" key="2">
    <source>
        <dbReference type="PROSITE" id="PS50812"/>
    </source>
</evidence>
<accession>A0AAN9K7K3</accession>
<comment type="caution">
    <text evidence="3">The sequence shown here is derived from an EMBL/GenBank/DDBJ whole genome shotgun (WGS) entry which is preliminary data.</text>
</comment>
<feature type="region of interest" description="Disordered" evidence="1">
    <location>
        <begin position="141"/>
        <end position="186"/>
    </location>
</feature>
<dbReference type="CDD" id="cd05162">
    <property type="entry name" value="PWWP"/>
    <property type="match status" value="1"/>
</dbReference>
<proteinExistence type="predicted"/>